<sequence>MPSIIGGQSVASTAATRKLLASKKWPSLYDKPLPSGVAGVTPLLSLLAPYIDAKLEAILGFEDEIVANMIANVLTMGNKNLLSAADKSVDPRVLELELAGFLEEDKARELVKDLWGVLTMERVGGVPRRFVEQAKAEAAAKGGKGGGAPVSLATADKAELFVGNVPHAASDAQLRAVFEEHATVLSLHRPMGPGGEPKGFAFVAVRQGDKEKVLLYCNGRELEGRDLSVREATKKKEGPGGQGGGGGRGGGGYGMQGGRGGGGRGGQDPGRYRGDQGSSFGSLNKEGEQRRGGEKRQLDNRPAWQQEQERGAPPQGGGEKRDGDARKSRWGEQSQNDGSDRPGKKSRWGDAAPAAAPAPAPATTPSPARHPDGRPMIRSQASAERVEAKVAKGPEHGSAGFKEGWREKK</sequence>
<keyword evidence="2" id="KW-0694">RNA-binding</keyword>
<dbReference type="InterPro" id="IPR000504">
    <property type="entry name" value="RRM_dom"/>
</dbReference>
<dbReference type="PANTHER" id="PTHR48034">
    <property type="entry name" value="TRANSFORMER-2 SEX-DETERMINING PROTEIN-RELATED"/>
    <property type="match status" value="1"/>
</dbReference>
<evidence type="ECO:0000259" key="5">
    <source>
        <dbReference type="PROSITE" id="PS51025"/>
    </source>
</evidence>
<dbReference type="Pfam" id="PF00076">
    <property type="entry name" value="RRM_1"/>
    <property type="match status" value="1"/>
</dbReference>
<dbReference type="PROSITE" id="PS50102">
    <property type="entry name" value="RRM"/>
    <property type="match status" value="1"/>
</dbReference>
<feature type="compositionally biased region" description="Basic and acidic residues" evidence="3">
    <location>
        <begin position="318"/>
        <end position="330"/>
    </location>
</feature>
<dbReference type="SUPFAM" id="SSF54928">
    <property type="entry name" value="RNA-binding domain, RBD"/>
    <property type="match status" value="1"/>
</dbReference>
<dbReference type="InterPro" id="IPR035979">
    <property type="entry name" value="RBD_domain_sf"/>
</dbReference>
<dbReference type="Gene3D" id="1.20.1390.10">
    <property type="entry name" value="PWI domain"/>
    <property type="match status" value="1"/>
</dbReference>
<gene>
    <name evidence="6" type="ORF">TeGR_g11460</name>
</gene>
<evidence type="ECO:0008006" key="8">
    <source>
        <dbReference type="Google" id="ProtNLM"/>
    </source>
</evidence>
<feature type="compositionally biased region" description="Basic and acidic residues" evidence="3">
    <location>
        <begin position="227"/>
        <end position="238"/>
    </location>
</feature>
<dbReference type="Proteomes" id="UP001165060">
    <property type="component" value="Unassembled WGS sequence"/>
</dbReference>
<keyword evidence="7" id="KW-1185">Reference proteome</keyword>
<evidence type="ECO:0000313" key="7">
    <source>
        <dbReference type="Proteomes" id="UP001165060"/>
    </source>
</evidence>
<dbReference type="Pfam" id="PF01480">
    <property type="entry name" value="PWI"/>
    <property type="match status" value="1"/>
</dbReference>
<evidence type="ECO:0000259" key="4">
    <source>
        <dbReference type="PROSITE" id="PS50102"/>
    </source>
</evidence>
<proteinExistence type="predicted"/>
<dbReference type="PROSITE" id="PS51025">
    <property type="entry name" value="PWI"/>
    <property type="match status" value="1"/>
</dbReference>
<dbReference type="SMART" id="SM00360">
    <property type="entry name" value="RRM"/>
    <property type="match status" value="1"/>
</dbReference>
<reference evidence="6 7" key="1">
    <citation type="journal article" date="2023" name="Commun. Biol.">
        <title>Genome analysis of Parmales, the sister group of diatoms, reveals the evolutionary specialization of diatoms from phago-mixotrophs to photoautotrophs.</title>
        <authorList>
            <person name="Ban H."/>
            <person name="Sato S."/>
            <person name="Yoshikawa S."/>
            <person name="Yamada K."/>
            <person name="Nakamura Y."/>
            <person name="Ichinomiya M."/>
            <person name="Sato N."/>
            <person name="Blanc-Mathieu R."/>
            <person name="Endo H."/>
            <person name="Kuwata A."/>
            <person name="Ogata H."/>
        </authorList>
    </citation>
    <scope>NUCLEOTIDE SEQUENCE [LARGE SCALE GENOMIC DNA]</scope>
</reference>
<dbReference type="InterPro" id="IPR012677">
    <property type="entry name" value="Nucleotide-bd_a/b_plait_sf"/>
</dbReference>
<dbReference type="InterPro" id="IPR002483">
    <property type="entry name" value="PWI_dom"/>
</dbReference>
<keyword evidence="1" id="KW-0507">mRNA processing</keyword>
<dbReference type="SMART" id="SM00311">
    <property type="entry name" value="PWI"/>
    <property type="match status" value="1"/>
</dbReference>
<name>A0ABQ6M5A4_9STRA</name>
<protein>
    <recommendedName>
        <fullName evidence="8">RRM domain-containing protein</fullName>
    </recommendedName>
</protein>
<feature type="compositionally biased region" description="Gly residues" evidence="3">
    <location>
        <begin position="239"/>
        <end position="268"/>
    </location>
</feature>
<evidence type="ECO:0000256" key="3">
    <source>
        <dbReference type="SAM" id="MobiDB-lite"/>
    </source>
</evidence>
<accession>A0ABQ6M5A4</accession>
<dbReference type="EMBL" id="BRYB01001172">
    <property type="protein sequence ID" value="GMI19627.1"/>
    <property type="molecule type" value="Genomic_DNA"/>
</dbReference>
<feature type="compositionally biased region" description="Basic and acidic residues" evidence="3">
    <location>
        <begin position="384"/>
        <end position="395"/>
    </location>
</feature>
<dbReference type="SUPFAM" id="SSF101233">
    <property type="entry name" value="PWI domain"/>
    <property type="match status" value="1"/>
</dbReference>
<dbReference type="Gene3D" id="3.30.70.330">
    <property type="match status" value="1"/>
</dbReference>
<evidence type="ECO:0000313" key="6">
    <source>
        <dbReference type="EMBL" id="GMI19627.1"/>
    </source>
</evidence>
<feature type="region of interest" description="Disordered" evidence="3">
    <location>
        <begin position="227"/>
        <end position="409"/>
    </location>
</feature>
<dbReference type="CDD" id="cd00590">
    <property type="entry name" value="RRM_SF"/>
    <property type="match status" value="1"/>
</dbReference>
<dbReference type="InterPro" id="IPR050441">
    <property type="entry name" value="RBM"/>
</dbReference>
<comment type="caution">
    <text evidence="6">The sequence shown here is derived from an EMBL/GenBank/DDBJ whole genome shotgun (WGS) entry which is preliminary data.</text>
</comment>
<evidence type="ECO:0000256" key="1">
    <source>
        <dbReference type="ARBA" id="ARBA00022664"/>
    </source>
</evidence>
<feature type="compositionally biased region" description="Basic and acidic residues" evidence="3">
    <location>
        <begin position="285"/>
        <end position="299"/>
    </location>
</feature>
<feature type="domain" description="RRM" evidence="4">
    <location>
        <begin position="158"/>
        <end position="234"/>
    </location>
</feature>
<dbReference type="InterPro" id="IPR036483">
    <property type="entry name" value="PWI_dom_sf"/>
</dbReference>
<feature type="domain" description="PWI" evidence="5">
    <location>
        <begin position="22"/>
        <end position="133"/>
    </location>
</feature>
<evidence type="ECO:0000256" key="2">
    <source>
        <dbReference type="PROSITE-ProRule" id="PRU00176"/>
    </source>
</evidence>
<organism evidence="6 7">
    <name type="scientific">Tetraparma gracilis</name>
    <dbReference type="NCBI Taxonomy" id="2962635"/>
    <lineage>
        <taxon>Eukaryota</taxon>
        <taxon>Sar</taxon>
        <taxon>Stramenopiles</taxon>
        <taxon>Ochrophyta</taxon>
        <taxon>Bolidophyceae</taxon>
        <taxon>Parmales</taxon>
        <taxon>Triparmaceae</taxon>
        <taxon>Tetraparma</taxon>
    </lineage>
</organism>